<proteinExistence type="predicted"/>
<evidence type="ECO:0008006" key="4">
    <source>
        <dbReference type="Google" id="ProtNLM"/>
    </source>
</evidence>
<accession>A0ABN3PCK9</accession>
<gene>
    <name evidence="2" type="ORF">GCM10010411_05070</name>
</gene>
<evidence type="ECO:0000313" key="2">
    <source>
        <dbReference type="EMBL" id="GAA2575730.1"/>
    </source>
</evidence>
<organism evidence="2 3">
    <name type="scientific">Actinomadura fulvescens</name>
    <dbReference type="NCBI Taxonomy" id="46160"/>
    <lineage>
        <taxon>Bacteria</taxon>
        <taxon>Bacillati</taxon>
        <taxon>Actinomycetota</taxon>
        <taxon>Actinomycetes</taxon>
        <taxon>Streptosporangiales</taxon>
        <taxon>Thermomonosporaceae</taxon>
        <taxon>Actinomadura</taxon>
    </lineage>
</organism>
<protein>
    <recommendedName>
        <fullName evidence="4">Lipoprotein</fullName>
    </recommendedName>
</protein>
<evidence type="ECO:0000313" key="3">
    <source>
        <dbReference type="Proteomes" id="UP001501509"/>
    </source>
</evidence>
<keyword evidence="3" id="KW-1185">Reference proteome</keyword>
<dbReference type="EMBL" id="BAAATD010000001">
    <property type="protein sequence ID" value="GAA2575730.1"/>
    <property type="molecule type" value="Genomic_DNA"/>
</dbReference>
<feature type="compositionally biased region" description="Polar residues" evidence="1">
    <location>
        <begin position="82"/>
        <end position="100"/>
    </location>
</feature>
<comment type="caution">
    <text evidence="2">The sequence shown here is derived from an EMBL/GenBank/DDBJ whole genome shotgun (WGS) entry which is preliminary data.</text>
</comment>
<feature type="compositionally biased region" description="Gly residues" evidence="1">
    <location>
        <begin position="107"/>
        <end position="118"/>
    </location>
</feature>
<evidence type="ECO:0000256" key="1">
    <source>
        <dbReference type="SAM" id="MobiDB-lite"/>
    </source>
</evidence>
<reference evidence="3" key="1">
    <citation type="journal article" date="2019" name="Int. J. Syst. Evol. Microbiol.">
        <title>The Global Catalogue of Microorganisms (GCM) 10K type strain sequencing project: providing services to taxonomists for standard genome sequencing and annotation.</title>
        <authorList>
            <consortium name="The Broad Institute Genomics Platform"/>
            <consortium name="The Broad Institute Genome Sequencing Center for Infectious Disease"/>
            <person name="Wu L."/>
            <person name="Ma J."/>
        </authorList>
    </citation>
    <scope>NUCLEOTIDE SEQUENCE [LARGE SCALE GENOMIC DNA]</scope>
    <source>
        <strain evidence="3">JCM 6833</strain>
    </source>
</reference>
<feature type="region of interest" description="Disordered" evidence="1">
    <location>
        <begin position="82"/>
        <end position="118"/>
    </location>
</feature>
<dbReference type="Proteomes" id="UP001501509">
    <property type="component" value="Unassembled WGS sequence"/>
</dbReference>
<name>A0ABN3PCK9_9ACTN</name>
<sequence>MVSALSLSVVSCSSDDDGDSVTAYCVVQDDGSSFGTPAPFPTEGADGFKVVDDDNCDDPDSARSSHSSYFWYYGGVRNQSGRVSGGSTVMPSRTNITSAGGKTIRSGFGGSGRGSSGG</sequence>